<dbReference type="RefSeq" id="WP_344451175.1">
    <property type="nucleotide sequence ID" value="NZ_BAAATZ010000012.1"/>
</dbReference>
<protein>
    <submittedName>
        <fullName evidence="1">Uncharacterized protein</fullName>
    </submittedName>
</protein>
<name>A0ABN3U932_9ACTN</name>
<accession>A0ABN3U932</accession>
<comment type="caution">
    <text evidence="1">The sequence shown here is derived from an EMBL/GenBank/DDBJ whole genome shotgun (WGS) entry which is preliminary data.</text>
</comment>
<dbReference type="Proteomes" id="UP001501842">
    <property type="component" value="Unassembled WGS sequence"/>
</dbReference>
<gene>
    <name evidence="1" type="ORF">GCM10010439_31980</name>
</gene>
<sequence>MRLREKISVRGPDGRVESWSVVRHFGESGWYVELSDTRGRSWSGIDAGVFDAFRDLRQVPEAEGCLFLVAGARLDCWPTRMQSQMGGGNLVAAHLGPWKMVTGNLLTFILPSFQHKAFFHDVFSPAPASKVGTVEEQDAYRKQWIDRATRAS</sequence>
<organism evidence="1 2">
    <name type="scientific">Actinocorallia aurantiaca</name>
    <dbReference type="NCBI Taxonomy" id="46204"/>
    <lineage>
        <taxon>Bacteria</taxon>
        <taxon>Bacillati</taxon>
        <taxon>Actinomycetota</taxon>
        <taxon>Actinomycetes</taxon>
        <taxon>Streptosporangiales</taxon>
        <taxon>Thermomonosporaceae</taxon>
        <taxon>Actinocorallia</taxon>
    </lineage>
</organism>
<evidence type="ECO:0000313" key="2">
    <source>
        <dbReference type="Proteomes" id="UP001501842"/>
    </source>
</evidence>
<dbReference type="EMBL" id="BAAATZ010000012">
    <property type="protein sequence ID" value="GAA2727078.1"/>
    <property type="molecule type" value="Genomic_DNA"/>
</dbReference>
<evidence type="ECO:0000313" key="1">
    <source>
        <dbReference type="EMBL" id="GAA2727078.1"/>
    </source>
</evidence>
<proteinExistence type="predicted"/>
<keyword evidence="2" id="KW-1185">Reference proteome</keyword>
<reference evidence="1 2" key="1">
    <citation type="journal article" date="2019" name="Int. J. Syst. Evol. Microbiol.">
        <title>The Global Catalogue of Microorganisms (GCM) 10K type strain sequencing project: providing services to taxonomists for standard genome sequencing and annotation.</title>
        <authorList>
            <consortium name="The Broad Institute Genomics Platform"/>
            <consortium name="The Broad Institute Genome Sequencing Center for Infectious Disease"/>
            <person name="Wu L."/>
            <person name="Ma J."/>
        </authorList>
    </citation>
    <scope>NUCLEOTIDE SEQUENCE [LARGE SCALE GENOMIC DNA]</scope>
    <source>
        <strain evidence="1 2">JCM 8201</strain>
    </source>
</reference>